<dbReference type="InterPro" id="IPR013216">
    <property type="entry name" value="Methyltransf_11"/>
</dbReference>
<accession>A0A364XWG0</accession>
<proteinExistence type="predicted"/>
<reference evidence="2 3" key="1">
    <citation type="submission" date="2018-06" db="EMBL/GenBank/DDBJ databases">
        <title>Chryseolinea flavus sp. nov., a member of the phylum Bacteroidetes isolated from soil.</title>
        <authorList>
            <person name="Li Y."/>
            <person name="Wang J."/>
        </authorList>
    </citation>
    <scope>NUCLEOTIDE SEQUENCE [LARGE SCALE GENOMIC DNA]</scope>
    <source>
        <strain evidence="2 3">SDU1-6</strain>
    </source>
</reference>
<keyword evidence="2" id="KW-0489">Methyltransferase</keyword>
<organism evidence="2 3">
    <name type="scientific">Pseudochryseolinea flava</name>
    <dbReference type="NCBI Taxonomy" id="2059302"/>
    <lineage>
        <taxon>Bacteria</taxon>
        <taxon>Pseudomonadati</taxon>
        <taxon>Bacteroidota</taxon>
        <taxon>Cytophagia</taxon>
        <taxon>Cytophagales</taxon>
        <taxon>Fulvivirgaceae</taxon>
        <taxon>Pseudochryseolinea</taxon>
    </lineage>
</organism>
<evidence type="ECO:0000313" key="2">
    <source>
        <dbReference type="EMBL" id="RAV98488.1"/>
    </source>
</evidence>
<dbReference type="GO" id="GO:0008757">
    <property type="term" value="F:S-adenosylmethionine-dependent methyltransferase activity"/>
    <property type="evidence" value="ECO:0007669"/>
    <property type="project" value="InterPro"/>
</dbReference>
<dbReference type="PANTHER" id="PTHR43861">
    <property type="entry name" value="TRANS-ACONITATE 2-METHYLTRANSFERASE-RELATED"/>
    <property type="match status" value="1"/>
</dbReference>
<dbReference type="Gene3D" id="3.40.50.150">
    <property type="entry name" value="Vaccinia Virus protein VP39"/>
    <property type="match status" value="1"/>
</dbReference>
<dbReference type="CDD" id="cd02440">
    <property type="entry name" value="AdoMet_MTases"/>
    <property type="match status" value="1"/>
</dbReference>
<dbReference type="InterPro" id="IPR029063">
    <property type="entry name" value="SAM-dependent_MTases_sf"/>
</dbReference>
<sequence length="209" mass="23546">MQVAEDYNAWASAYDTVMNKTRDLEGVALRDMLGALSFRSVLEAGCGTGKNTSFFVDRAEHVLSVDFSAAMLAQAKEKIKSEKVEFKQADLMHAWTFLDRQVDLISFSLVLEHIPDLSTIFKNAYNTLNPGGYLYLGELHPFKQYAGSKARFETASGETRVLDCFTHHVSDYFNAAVKAGFICESLQEWFDDDAVHLPRVLTIVFRKPK</sequence>
<comment type="caution">
    <text evidence="2">The sequence shown here is derived from an EMBL/GenBank/DDBJ whole genome shotgun (WGS) entry which is preliminary data.</text>
</comment>
<feature type="domain" description="Methyltransferase type 11" evidence="1">
    <location>
        <begin position="42"/>
        <end position="136"/>
    </location>
</feature>
<dbReference type="PANTHER" id="PTHR43861:SF1">
    <property type="entry name" value="TRANS-ACONITATE 2-METHYLTRANSFERASE"/>
    <property type="match status" value="1"/>
</dbReference>
<dbReference type="OrthoDB" id="597202at2"/>
<dbReference type="AlphaFoldDB" id="A0A364XWG0"/>
<gene>
    <name evidence="2" type="ORF">DQQ10_23480</name>
</gene>
<dbReference type="Proteomes" id="UP000251889">
    <property type="component" value="Unassembled WGS sequence"/>
</dbReference>
<evidence type="ECO:0000313" key="3">
    <source>
        <dbReference type="Proteomes" id="UP000251889"/>
    </source>
</evidence>
<protein>
    <submittedName>
        <fullName evidence="2">SAM-dependent methyltransferase</fullName>
    </submittedName>
</protein>
<name>A0A364XWG0_9BACT</name>
<dbReference type="SUPFAM" id="SSF53335">
    <property type="entry name" value="S-adenosyl-L-methionine-dependent methyltransferases"/>
    <property type="match status" value="1"/>
</dbReference>
<evidence type="ECO:0000259" key="1">
    <source>
        <dbReference type="Pfam" id="PF08241"/>
    </source>
</evidence>
<dbReference type="RefSeq" id="WP_112749381.1">
    <property type="nucleotide sequence ID" value="NZ_QMFY01000017.1"/>
</dbReference>
<dbReference type="GO" id="GO:0032259">
    <property type="term" value="P:methylation"/>
    <property type="evidence" value="ECO:0007669"/>
    <property type="project" value="UniProtKB-KW"/>
</dbReference>
<dbReference type="EMBL" id="QMFY01000017">
    <property type="protein sequence ID" value="RAV98488.1"/>
    <property type="molecule type" value="Genomic_DNA"/>
</dbReference>
<keyword evidence="2" id="KW-0808">Transferase</keyword>
<keyword evidence="3" id="KW-1185">Reference proteome</keyword>
<dbReference type="Pfam" id="PF08241">
    <property type="entry name" value="Methyltransf_11"/>
    <property type="match status" value="1"/>
</dbReference>